<comment type="caution">
    <text evidence="1">The sequence shown here is derived from an EMBL/GenBank/DDBJ whole genome shotgun (WGS) entry which is preliminary data.</text>
</comment>
<dbReference type="EMBL" id="CM042022">
    <property type="protein sequence ID" value="KAI3815501.1"/>
    <property type="molecule type" value="Genomic_DNA"/>
</dbReference>
<reference evidence="1 2" key="2">
    <citation type="journal article" date="2022" name="Mol. Ecol. Resour.">
        <title>The genomes of chicory, endive, great burdock and yacon provide insights into Asteraceae paleo-polyploidization history and plant inulin production.</title>
        <authorList>
            <person name="Fan W."/>
            <person name="Wang S."/>
            <person name="Wang H."/>
            <person name="Wang A."/>
            <person name="Jiang F."/>
            <person name="Liu H."/>
            <person name="Zhao H."/>
            <person name="Xu D."/>
            <person name="Zhang Y."/>
        </authorList>
    </citation>
    <scope>NUCLEOTIDE SEQUENCE [LARGE SCALE GENOMIC DNA]</scope>
    <source>
        <strain evidence="2">cv. Yunnan</strain>
        <tissue evidence="1">Leaves</tissue>
    </source>
</reference>
<name>A0ACB9J707_9ASTR</name>
<organism evidence="1 2">
    <name type="scientific">Smallanthus sonchifolius</name>
    <dbReference type="NCBI Taxonomy" id="185202"/>
    <lineage>
        <taxon>Eukaryota</taxon>
        <taxon>Viridiplantae</taxon>
        <taxon>Streptophyta</taxon>
        <taxon>Embryophyta</taxon>
        <taxon>Tracheophyta</taxon>
        <taxon>Spermatophyta</taxon>
        <taxon>Magnoliopsida</taxon>
        <taxon>eudicotyledons</taxon>
        <taxon>Gunneridae</taxon>
        <taxon>Pentapetalae</taxon>
        <taxon>asterids</taxon>
        <taxon>campanulids</taxon>
        <taxon>Asterales</taxon>
        <taxon>Asteraceae</taxon>
        <taxon>Asteroideae</taxon>
        <taxon>Heliantheae alliance</taxon>
        <taxon>Millerieae</taxon>
        <taxon>Smallanthus</taxon>
    </lineage>
</organism>
<dbReference type="Proteomes" id="UP001056120">
    <property type="component" value="Linkage Group LG05"/>
</dbReference>
<gene>
    <name evidence="1" type="ORF">L1987_15172</name>
</gene>
<evidence type="ECO:0000313" key="1">
    <source>
        <dbReference type="EMBL" id="KAI3815501.1"/>
    </source>
</evidence>
<protein>
    <submittedName>
        <fullName evidence="1">Uncharacterized protein</fullName>
    </submittedName>
</protein>
<accession>A0ACB9J707</accession>
<reference evidence="2" key="1">
    <citation type="journal article" date="2022" name="Mol. Ecol. Resour.">
        <title>The genomes of chicory, endive, great burdock and yacon provide insights into Asteraceae palaeo-polyploidization history and plant inulin production.</title>
        <authorList>
            <person name="Fan W."/>
            <person name="Wang S."/>
            <person name="Wang H."/>
            <person name="Wang A."/>
            <person name="Jiang F."/>
            <person name="Liu H."/>
            <person name="Zhao H."/>
            <person name="Xu D."/>
            <person name="Zhang Y."/>
        </authorList>
    </citation>
    <scope>NUCLEOTIDE SEQUENCE [LARGE SCALE GENOMIC DNA]</scope>
    <source>
        <strain evidence="2">cv. Yunnan</strain>
    </source>
</reference>
<keyword evidence="2" id="KW-1185">Reference proteome</keyword>
<sequence>MVAVTMLADCGLEKRRIFNRDDDCRNWNLLLNDYRDYCSFCKDCTVPDNEDDEIDFIIDEIDVLDFVMDDVEGDGGEHEVVDDYDVMENFSKQTRICGHTKTTKHRFFEGNLKIQRYIYVGLFDSEDAAARAYDKAVIECYRREVVTNFKTNSYEGNILPATHLDKSEEAEKFDDAKEVTFNMWGPSKAERSIEEFQSVLKNDGGELSIGRNF</sequence>
<proteinExistence type="predicted"/>
<evidence type="ECO:0000313" key="2">
    <source>
        <dbReference type="Proteomes" id="UP001056120"/>
    </source>
</evidence>